<dbReference type="AlphaFoldDB" id="A0A8X8KMZ3"/>
<dbReference type="PANTHER" id="PTHR34070">
    <property type="entry name" value="ARMADILLO-TYPE FOLD"/>
    <property type="match status" value="1"/>
</dbReference>
<sequence>MIDAAIALIRAQAEPGNAETMAAYHKAPRVYFGTPNPAIDALVKDWRAELDLEARLALAQGLWASDVHEARVAAAKLLTQARIRPDDSAAWALICTWVPGFDAWAIADSACIAAQKRISADPARLDDVESWTTHENMWTRRAALVATLPFAKLNHLKPAEHDARERVLGWAASYVGDRDWFIQKSIAWWLRDLSKHDPARTQSFLAEHGPYMKSFARKEAAQYLPPDTVAPPAEDTPPASFSA</sequence>
<dbReference type="CDD" id="cd06561">
    <property type="entry name" value="AlkD_like"/>
    <property type="match status" value="1"/>
</dbReference>
<dbReference type="Gene3D" id="1.25.10.90">
    <property type="match status" value="1"/>
</dbReference>
<dbReference type="PANTHER" id="PTHR34070:SF1">
    <property type="entry name" value="DNA ALKYLATION REPAIR PROTEIN"/>
    <property type="match status" value="1"/>
</dbReference>
<dbReference type="RefSeq" id="WP_152824429.1">
    <property type="nucleotide sequence ID" value="NZ_WHUT02000002.1"/>
</dbReference>
<dbReference type="InterPro" id="IPR014825">
    <property type="entry name" value="DNA_alkylation"/>
</dbReference>
<keyword evidence="3" id="KW-1185">Reference proteome</keyword>
<organism evidence="2 3">
    <name type="scientific">Fertoeibacter niger</name>
    <dbReference type="NCBI Taxonomy" id="2656921"/>
    <lineage>
        <taxon>Bacteria</taxon>
        <taxon>Pseudomonadati</taxon>
        <taxon>Pseudomonadota</taxon>
        <taxon>Alphaproteobacteria</taxon>
        <taxon>Rhodobacterales</taxon>
        <taxon>Paracoccaceae</taxon>
        <taxon>Fertoeibacter</taxon>
    </lineage>
</organism>
<accession>A0A8X8KMZ3</accession>
<comment type="caution">
    <text evidence="2">The sequence shown here is derived from an EMBL/GenBank/DDBJ whole genome shotgun (WGS) entry which is preliminary data.</text>
</comment>
<dbReference type="Pfam" id="PF08713">
    <property type="entry name" value="DNA_alkylation"/>
    <property type="match status" value="1"/>
</dbReference>
<proteinExistence type="predicted"/>
<name>A0A8X8KMZ3_9RHOB</name>
<evidence type="ECO:0000313" key="2">
    <source>
        <dbReference type="EMBL" id="NUB43485.1"/>
    </source>
</evidence>
<dbReference type="EMBL" id="WHUT02000002">
    <property type="protein sequence ID" value="NUB43485.1"/>
    <property type="molecule type" value="Genomic_DNA"/>
</dbReference>
<evidence type="ECO:0000256" key="1">
    <source>
        <dbReference type="SAM" id="MobiDB-lite"/>
    </source>
</evidence>
<dbReference type="InterPro" id="IPR016024">
    <property type="entry name" value="ARM-type_fold"/>
</dbReference>
<gene>
    <name evidence="2" type="ORF">GEU84_003740</name>
</gene>
<evidence type="ECO:0000313" key="3">
    <source>
        <dbReference type="Proteomes" id="UP000484076"/>
    </source>
</evidence>
<dbReference type="SUPFAM" id="SSF48371">
    <property type="entry name" value="ARM repeat"/>
    <property type="match status" value="1"/>
</dbReference>
<protein>
    <submittedName>
        <fullName evidence="2">DNA alkylation repair protein</fullName>
    </submittedName>
</protein>
<reference evidence="2" key="1">
    <citation type="submission" date="2020-05" db="EMBL/GenBank/DDBJ databases">
        <title>Fertoebacter nigrum gen. nov., sp. nov., a new member of the family Rhodobacteraceae.</title>
        <authorList>
            <person name="Szuroczki S."/>
            <person name="Abbaszade G."/>
            <person name="Buni D."/>
            <person name="Schumann P."/>
            <person name="Toth E."/>
        </authorList>
    </citation>
    <scope>NUCLEOTIDE SEQUENCE</scope>
    <source>
        <strain evidence="2">RG-N-1a</strain>
    </source>
</reference>
<feature type="region of interest" description="Disordered" evidence="1">
    <location>
        <begin position="223"/>
        <end position="243"/>
    </location>
</feature>
<dbReference type="Proteomes" id="UP000484076">
    <property type="component" value="Unassembled WGS sequence"/>
</dbReference>